<organism evidence="1 2">
    <name type="scientific">Jiulongibacter sediminis</name>
    <dbReference type="NCBI Taxonomy" id="1605367"/>
    <lineage>
        <taxon>Bacteria</taxon>
        <taxon>Pseudomonadati</taxon>
        <taxon>Bacteroidota</taxon>
        <taxon>Cytophagia</taxon>
        <taxon>Cytophagales</taxon>
        <taxon>Leadbetterellaceae</taxon>
        <taxon>Jiulongibacter</taxon>
    </lineage>
</organism>
<dbReference type="STRING" id="1605367.AFM12_13065"/>
<protein>
    <recommendedName>
        <fullName evidence="3">Macroglobulin domain-containing protein</fullName>
    </recommendedName>
</protein>
<dbReference type="RefSeq" id="WP_055148949.1">
    <property type="nucleotide sequence ID" value="NZ_JXSZ01000010.1"/>
</dbReference>
<dbReference type="OrthoDB" id="679547at2"/>
<dbReference type="AlphaFoldDB" id="A0A0P7C286"/>
<sequence length="547" mass="62806">MSKSFKILLLVCIALTSSKGQKLLSKDHINEVISIQTVRDYAVSGSILPFSLKVFDVNDNQPSRLSKVAYVQLLNPKNQEVFRTSISLKNDLSEGQIELPDSLGTGIYELIAYTSWMRNFGQSTFGRKPISVINTFEKPKEIKAADPTNSTSNFIEIKLASDKLKTRQHNQISLKSERAAQVSVSIFRVDQLVKPSHFEFEKPPFPEQFEFKYLPEYEGKRIQGKLIQLSTKKPLPYSNLYISIPEKPVRYFSTQTDSSGHFGLEIPNFYGDKELFFSTLEKDAAIELDDSFKKELIIQTEHPFTSKAKTDSTDLALYHLSNQISKTYLKDSTAQIEIKSHPFYTQASVRYDLDNYVRFPTVEDIFREFVSEVYVRKETGGTKIQVKELTTDIPFPGQPLVLYDGVPVNDFDQLLRYNPKDLKYLDVLREPYYHHKEVYNGLIAFYSKNGNLPEFKLDQSVSIMDVAGTQLNHLTTQSNQSDPHFPDFRTQLLWISEMKLEPGKEFTFPFQTSEITGTFVIEVKGFDELLNPIISRKDFVVKRIEDQ</sequence>
<evidence type="ECO:0000313" key="2">
    <source>
        <dbReference type="Proteomes" id="UP000050454"/>
    </source>
</evidence>
<evidence type="ECO:0008006" key="3">
    <source>
        <dbReference type="Google" id="ProtNLM"/>
    </source>
</evidence>
<reference evidence="1 2" key="1">
    <citation type="submission" date="2015-07" db="EMBL/GenBank/DDBJ databases">
        <title>The draft genome sequence of Leadbetterella sp. JN14-9.</title>
        <authorList>
            <person name="Liu Y."/>
            <person name="Du J."/>
            <person name="Shao Z."/>
        </authorList>
    </citation>
    <scope>NUCLEOTIDE SEQUENCE [LARGE SCALE GENOMIC DNA]</scope>
    <source>
        <strain evidence="1 2">JN14-9</strain>
    </source>
</reference>
<comment type="caution">
    <text evidence="1">The sequence shown here is derived from an EMBL/GenBank/DDBJ whole genome shotgun (WGS) entry which is preliminary data.</text>
</comment>
<accession>A0A0P7C286</accession>
<proteinExistence type="predicted"/>
<dbReference type="EMBL" id="LGTQ01000010">
    <property type="protein sequence ID" value="KPM47440.1"/>
    <property type="molecule type" value="Genomic_DNA"/>
</dbReference>
<gene>
    <name evidence="1" type="ORF">AFM12_13065</name>
</gene>
<name>A0A0P7C286_9BACT</name>
<evidence type="ECO:0000313" key="1">
    <source>
        <dbReference type="EMBL" id="KPM47440.1"/>
    </source>
</evidence>
<dbReference type="Proteomes" id="UP000050454">
    <property type="component" value="Unassembled WGS sequence"/>
</dbReference>
<keyword evidence="2" id="KW-1185">Reference proteome</keyword>